<gene>
    <name evidence="2" type="ORF">AMS68_007573</name>
</gene>
<feature type="compositionally biased region" description="Polar residues" evidence="1">
    <location>
        <begin position="281"/>
        <end position="290"/>
    </location>
</feature>
<reference evidence="2 3" key="1">
    <citation type="journal article" date="2016" name="Sci. Rep.">
        <title>Peltaster fructicola genome reveals evolution from an invasive phytopathogen to an ectophytic parasite.</title>
        <authorList>
            <person name="Xu C."/>
            <person name="Chen H."/>
            <person name="Gleason M.L."/>
            <person name="Xu J.R."/>
            <person name="Liu H."/>
            <person name="Zhang R."/>
            <person name="Sun G."/>
        </authorList>
    </citation>
    <scope>NUCLEOTIDE SEQUENCE [LARGE SCALE GENOMIC DNA]</scope>
    <source>
        <strain evidence="2 3">LNHT1506</strain>
    </source>
</reference>
<dbReference type="Proteomes" id="UP000503462">
    <property type="component" value="Chromosome 5"/>
</dbReference>
<protein>
    <submittedName>
        <fullName evidence="2">Uncharacterized protein</fullName>
    </submittedName>
</protein>
<dbReference type="AlphaFoldDB" id="A0A6H0Y515"/>
<dbReference type="EMBL" id="CP051143">
    <property type="protein sequence ID" value="QIX02056.1"/>
    <property type="molecule type" value="Genomic_DNA"/>
</dbReference>
<feature type="region of interest" description="Disordered" evidence="1">
    <location>
        <begin position="1"/>
        <end position="21"/>
    </location>
</feature>
<feature type="region of interest" description="Disordered" evidence="1">
    <location>
        <begin position="258"/>
        <end position="300"/>
    </location>
</feature>
<proteinExistence type="predicted"/>
<feature type="compositionally biased region" description="Polar residues" evidence="1">
    <location>
        <begin position="1"/>
        <end position="12"/>
    </location>
</feature>
<feature type="region of interest" description="Disordered" evidence="1">
    <location>
        <begin position="313"/>
        <end position="351"/>
    </location>
</feature>
<name>A0A6H0Y515_9PEZI</name>
<accession>A0A6H0Y515</accession>
<evidence type="ECO:0000313" key="2">
    <source>
        <dbReference type="EMBL" id="QIX02056.1"/>
    </source>
</evidence>
<keyword evidence="3" id="KW-1185">Reference proteome</keyword>
<feature type="compositionally biased region" description="Polar residues" evidence="1">
    <location>
        <begin position="313"/>
        <end position="327"/>
    </location>
</feature>
<evidence type="ECO:0000256" key="1">
    <source>
        <dbReference type="SAM" id="MobiDB-lite"/>
    </source>
</evidence>
<sequence>MRLPGSLNTWTHLEQPDPRDGSILQRNFGLLMDLQLNDTVTPNTTSPTQPYHQSSPAPTMTPSMIPSEADSVEAKVSCPACSQQLRRAADLLTHLQNSCTGQEHRYRCKTCNCVARSKEYAVKQGHKHKWADEYTYLPKYVGCACCGMYLKDLRAYQYHVLTFGHEARQAYLPSGDGHLNRLRGLLQQPRTISAMQSRCPASQDLADWLQTLRWETEFARLAADLLEHRYLDPAEGLDAEGVAPDILSALLQHIMDASESSIEPRGAIPPRDERKPAVRSKLNTSTQPTKSAVRRQRPTASYAALSADTMLSSTAQGHKRMISTTSAELPESTARARERPGRFGERLPGASTPIPSAPYFLETNMYDYASSASSEASPRTPTTLERPSVTPSLVDWDGLQWNIERMSLPGHGFDAEYSHTHERSSWLQL</sequence>
<evidence type="ECO:0000313" key="3">
    <source>
        <dbReference type="Proteomes" id="UP000503462"/>
    </source>
</evidence>
<organism evidence="2 3">
    <name type="scientific">Peltaster fructicola</name>
    <dbReference type="NCBI Taxonomy" id="286661"/>
    <lineage>
        <taxon>Eukaryota</taxon>
        <taxon>Fungi</taxon>
        <taxon>Dikarya</taxon>
        <taxon>Ascomycota</taxon>
        <taxon>Pezizomycotina</taxon>
        <taxon>Dothideomycetes</taxon>
        <taxon>Dothideomycetes incertae sedis</taxon>
        <taxon>Peltaster</taxon>
    </lineage>
</organism>
<feature type="compositionally biased region" description="Basic and acidic residues" evidence="1">
    <location>
        <begin position="334"/>
        <end position="345"/>
    </location>
</feature>
<feature type="region of interest" description="Disordered" evidence="1">
    <location>
        <begin position="40"/>
        <end position="59"/>
    </location>
</feature>